<dbReference type="AlphaFoldDB" id="A0A0C3BHC1"/>
<feature type="region of interest" description="Disordered" evidence="1">
    <location>
        <begin position="172"/>
        <end position="381"/>
    </location>
</feature>
<dbReference type="Proteomes" id="UP000054097">
    <property type="component" value="Unassembled WGS sequence"/>
</dbReference>
<evidence type="ECO:0000313" key="3">
    <source>
        <dbReference type="Proteomes" id="UP000054097"/>
    </source>
</evidence>
<reference evidence="2 3" key="1">
    <citation type="submission" date="2014-04" db="EMBL/GenBank/DDBJ databases">
        <authorList>
            <consortium name="DOE Joint Genome Institute"/>
            <person name="Kuo A."/>
            <person name="Zuccaro A."/>
            <person name="Kohler A."/>
            <person name="Nagy L.G."/>
            <person name="Floudas D."/>
            <person name="Copeland A."/>
            <person name="Barry K.W."/>
            <person name="Cichocki N."/>
            <person name="Veneault-Fourrey C."/>
            <person name="LaButti K."/>
            <person name="Lindquist E.A."/>
            <person name="Lipzen A."/>
            <person name="Lundell T."/>
            <person name="Morin E."/>
            <person name="Murat C."/>
            <person name="Sun H."/>
            <person name="Tunlid A."/>
            <person name="Henrissat B."/>
            <person name="Grigoriev I.V."/>
            <person name="Hibbett D.S."/>
            <person name="Martin F."/>
            <person name="Nordberg H.P."/>
            <person name="Cantor M.N."/>
            <person name="Hua S.X."/>
        </authorList>
    </citation>
    <scope>NUCLEOTIDE SEQUENCE [LARGE SCALE GENOMIC DNA]</scope>
    <source>
        <strain evidence="2 3">MAFF 305830</strain>
    </source>
</reference>
<organism evidence="2 3">
    <name type="scientific">Serendipita vermifera MAFF 305830</name>
    <dbReference type="NCBI Taxonomy" id="933852"/>
    <lineage>
        <taxon>Eukaryota</taxon>
        <taxon>Fungi</taxon>
        <taxon>Dikarya</taxon>
        <taxon>Basidiomycota</taxon>
        <taxon>Agaricomycotina</taxon>
        <taxon>Agaricomycetes</taxon>
        <taxon>Sebacinales</taxon>
        <taxon>Serendipitaceae</taxon>
        <taxon>Serendipita</taxon>
    </lineage>
</organism>
<keyword evidence="3" id="KW-1185">Reference proteome</keyword>
<feature type="compositionally biased region" description="Polar residues" evidence="1">
    <location>
        <begin position="279"/>
        <end position="291"/>
    </location>
</feature>
<feature type="compositionally biased region" description="Low complexity" evidence="1">
    <location>
        <begin position="46"/>
        <end position="80"/>
    </location>
</feature>
<evidence type="ECO:0000256" key="1">
    <source>
        <dbReference type="SAM" id="MobiDB-lite"/>
    </source>
</evidence>
<feature type="compositionally biased region" description="Low complexity" evidence="1">
    <location>
        <begin position="542"/>
        <end position="555"/>
    </location>
</feature>
<reference evidence="3" key="2">
    <citation type="submission" date="2015-01" db="EMBL/GenBank/DDBJ databases">
        <title>Evolutionary Origins and Diversification of the Mycorrhizal Mutualists.</title>
        <authorList>
            <consortium name="DOE Joint Genome Institute"/>
            <consortium name="Mycorrhizal Genomics Consortium"/>
            <person name="Kohler A."/>
            <person name="Kuo A."/>
            <person name="Nagy L.G."/>
            <person name="Floudas D."/>
            <person name="Copeland A."/>
            <person name="Barry K.W."/>
            <person name="Cichocki N."/>
            <person name="Veneault-Fourrey C."/>
            <person name="LaButti K."/>
            <person name="Lindquist E.A."/>
            <person name="Lipzen A."/>
            <person name="Lundell T."/>
            <person name="Morin E."/>
            <person name="Murat C."/>
            <person name="Riley R."/>
            <person name="Ohm R."/>
            <person name="Sun H."/>
            <person name="Tunlid A."/>
            <person name="Henrissat B."/>
            <person name="Grigoriev I.V."/>
            <person name="Hibbett D.S."/>
            <person name="Martin F."/>
        </authorList>
    </citation>
    <scope>NUCLEOTIDE SEQUENCE [LARGE SCALE GENOMIC DNA]</scope>
    <source>
        <strain evidence="3">MAFF 305830</strain>
    </source>
</reference>
<feature type="region of interest" description="Disordered" evidence="1">
    <location>
        <begin position="411"/>
        <end position="564"/>
    </location>
</feature>
<evidence type="ECO:0000313" key="2">
    <source>
        <dbReference type="EMBL" id="KIM30866.1"/>
    </source>
</evidence>
<feature type="compositionally biased region" description="Low complexity" evidence="1">
    <location>
        <begin position="172"/>
        <end position="188"/>
    </location>
</feature>
<proteinExistence type="predicted"/>
<feature type="region of interest" description="Disordered" evidence="1">
    <location>
        <begin position="127"/>
        <end position="146"/>
    </location>
</feature>
<gene>
    <name evidence="2" type="ORF">M408DRAFT_327811</name>
</gene>
<protein>
    <submittedName>
        <fullName evidence="2">Uncharacterized protein</fullName>
    </submittedName>
</protein>
<feature type="region of interest" description="Disordered" evidence="1">
    <location>
        <begin position="25"/>
        <end position="117"/>
    </location>
</feature>
<feature type="compositionally biased region" description="Polar residues" evidence="1">
    <location>
        <begin position="435"/>
        <end position="448"/>
    </location>
</feature>
<feature type="compositionally biased region" description="Low complexity" evidence="1">
    <location>
        <begin position="300"/>
        <end position="313"/>
    </location>
</feature>
<sequence length="593" mass="62214">MEGTAEPAVVDGSLATKMATAPREIVQKRQASDAQVTSFQAAMAMPDLLDPPSDPPSSSDPSSSDPASDPSGSDDTSPLSFLGTPYSTSQQFDYPFPISNAPRDPAVPPTPLPSALPIASSLASAPSIMTAAASSEEASEAAATSPLPSMVSTIAASLDLPNNISELRTLTNQSSSSLNSTHSGHTNNAHSNPVMIPVASSGASIRSFSSASPAGSLQSHSQVVLGGATSPSITSPPPRHKGRHSLSIFPMPPPSLSIHTNIPKPAQSPPSARRPKAMTMSSTGSTNSEVSQEAKPMRSRPPSGSHSSLSIASMQLLSGPGEPPIPPSLLTKLNRPRNTSSNSNTSSYFSITAPAHHAPNSRDFFSSPGGDMRNVSTPSSPNLPAESAIEFFKPSSAAASKSGFTPFRPLLGRSNSSAGPTNNNTNFANGRPFFNRSSTNNPQLQSRAYAQHLRHQQQQQLKLQEEQRKKAEKERKEKEKKEKKEKKGRRSSLSLTRSQSSSSSSSAKTKSSSMSKSPSSSSIADGFKLSPTQRSIVENAISESEGSASPEGSKGNKIRRRSSVRRVLEKTGSLVGFNLNLNAAKRAVANPST</sequence>
<feature type="compositionally biased region" description="Polar residues" evidence="1">
    <location>
        <begin position="413"/>
        <end position="428"/>
    </location>
</feature>
<dbReference type="OrthoDB" id="3239358at2759"/>
<feature type="compositionally biased region" description="Low complexity" evidence="1">
    <location>
        <begin position="199"/>
        <end position="221"/>
    </location>
</feature>
<dbReference type="EMBL" id="KN824283">
    <property type="protein sequence ID" value="KIM30866.1"/>
    <property type="molecule type" value="Genomic_DNA"/>
</dbReference>
<feature type="compositionally biased region" description="Basic and acidic residues" evidence="1">
    <location>
        <begin position="463"/>
        <end position="482"/>
    </location>
</feature>
<feature type="compositionally biased region" description="Pro residues" evidence="1">
    <location>
        <begin position="105"/>
        <end position="114"/>
    </location>
</feature>
<feature type="compositionally biased region" description="Low complexity" evidence="1">
    <location>
        <begin position="338"/>
        <end position="347"/>
    </location>
</feature>
<feature type="compositionally biased region" description="Low complexity" evidence="1">
    <location>
        <begin position="127"/>
        <end position="143"/>
    </location>
</feature>
<feature type="compositionally biased region" description="Low complexity" evidence="1">
    <location>
        <begin position="491"/>
        <end position="522"/>
    </location>
</feature>
<dbReference type="HOGENOM" id="CLU_432187_0_0_1"/>
<name>A0A0C3BHC1_SERVB</name>
<accession>A0A0C3BHC1</accession>